<dbReference type="SUPFAM" id="SSF56219">
    <property type="entry name" value="DNase I-like"/>
    <property type="match status" value="1"/>
</dbReference>
<reference evidence="3 5" key="2">
    <citation type="submission" date="2016-10" db="EMBL/GenBank/DDBJ databases">
        <authorList>
            <person name="Varghese N."/>
            <person name="Submissions S."/>
        </authorList>
    </citation>
    <scope>NUCLEOTIDE SEQUENCE [LARGE SCALE GENOMIC DNA]</scope>
    <source>
        <strain evidence="3 5">DSM 6083</strain>
    </source>
</reference>
<evidence type="ECO:0000313" key="4">
    <source>
        <dbReference type="Proteomes" id="UP000031271"/>
    </source>
</evidence>
<keyword evidence="3" id="KW-0378">Hydrolase</keyword>
<gene>
    <name evidence="2" type="ORF">CL52_09470</name>
    <name evidence="3" type="ORF">SAMN05660875_103323</name>
</gene>
<evidence type="ECO:0000313" key="3">
    <source>
        <dbReference type="EMBL" id="SDM26223.1"/>
    </source>
</evidence>
<evidence type="ECO:0000313" key="5">
    <source>
        <dbReference type="Proteomes" id="UP000182276"/>
    </source>
</evidence>
<keyword evidence="5" id="KW-1185">Reference proteome</keyword>
<sequence length="266" mass="30274">MTLPKDHPIDSKHLDAHMASEVNALRVLTVNTHKGFTSFNRRFILPELREAVRAVSADVVFLQEVLGTHEKHALRFHNWPQTPQYEFLADSIWTDFAYGRNAVYPDGDHGNALLSKFPIIRYENLDVSIAGPERRGLLHSVLQVPGHELHAICVHLGLRESHRQRQLELLCDLLDSLPEGAPVVVAGDFNDWRLRATKALDRCAGLHEVFALNHGQLAKTFPARWPMLRLDRIYVRNATSHQPRILGNKPWTHLSDHLPLAVEIHL</sequence>
<dbReference type="InterPro" id="IPR051916">
    <property type="entry name" value="GPI-anchor_lipid_remodeler"/>
</dbReference>
<organism evidence="2 4">
    <name type="scientific">Stutzerimonas balearica DSM 6083</name>
    <dbReference type="NCBI Taxonomy" id="1123016"/>
    <lineage>
        <taxon>Bacteria</taxon>
        <taxon>Pseudomonadati</taxon>
        <taxon>Pseudomonadota</taxon>
        <taxon>Gammaproteobacteria</taxon>
        <taxon>Pseudomonadales</taxon>
        <taxon>Pseudomonadaceae</taxon>
        <taxon>Stutzerimonas</taxon>
    </lineage>
</organism>
<evidence type="ECO:0000259" key="1">
    <source>
        <dbReference type="Pfam" id="PF03372"/>
    </source>
</evidence>
<dbReference type="Proteomes" id="UP000182276">
    <property type="component" value="Unassembled WGS sequence"/>
</dbReference>
<evidence type="ECO:0000313" key="2">
    <source>
        <dbReference type="EMBL" id="AJE15264.1"/>
    </source>
</evidence>
<dbReference type="GO" id="GO:0016020">
    <property type="term" value="C:membrane"/>
    <property type="evidence" value="ECO:0007669"/>
    <property type="project" value="GOC"/>
</dbReference>
<dbReference type="PANTHER" id="PTHR14859">
    <property type="entry name" value="CALCOFLUOR WHITE HYPERSENSITIVE PROTEIN PRECURSOR"/>
    <property type="match status" value="1"/>
</dbReference>
<reference evidence="2 4" key="3">
    <citation type="journal article" name="Genome Announc.">
        <title>Complete Genome Sequence of Pseudomonas balearica DSM 6083T.</title>
        <authorList>
            <person name="Bennasar-Figueras A."/>
            <person name="Salva-Serra F."/>
            <person name="Jaen-Luchoro D."/>
            <person name="Segui C."/>
            <person name="Aliaga F."/>
            <person name="Busquets A."/>
            <person name="Gomila M."/>
            <person name="Moore E.R."/>
            <person name="Lalucat J."/>
        </authorList>
    </citation>
    <scope>NUCLEOTIDE SEQUENCE [LARGE SCALE GENOMIC DNA]</scope>
    <source>
        <strain evidence="4">DSM 6083</strain>
        <strain evidence="2">DSM6083</strain>
    </source>
</reference>
<accession>A0A8D3Y0V6</accession>
<protein>
    <submittedName>
        <fullName evidence="3">Metal-dependent hydrolase, endonuclease/exonuclease/phosphatase family</fullName>
    </submittedName>
</protein>
<dbReference type="GO" id="GO:0006506">
    <property type="term" value="P:GPI anchor biosynthetic process"/>
    <property type="evidence" value="ECO:0007669"/>
    <property type="project" value="TreeGrafter"/>
</dbReference>
<dbReference type="GO" id="GO:0016787">
    <property type="term" value="F:hydrolase activity"/>
    <property type="evidence" value="ECO:0007669"/>
    <property type="project" value="UniProtKB-KW"/>
</dbReference>
<feature type="domain" description="Endonuclease/exonuclease/phosphatase" evidence="1">
    <location>
        <begin position="48"/>
        <end position="257"/>
    </location>
</feature>
<dbReference type="Proteomes" id="UP000031271">
    <property type="component" value="Chromosome"/>
</dbReference>
<dbReference type="GO" id="GO:0004519">
    <property type="term" value="F:endonuclease activity"/>
    <property type="evidence" value="ECO:0007669"/>
    <property type="project" value="UniProtKB-KW"/>
</dbReference>
<keyword evidence="3" id="KW-0255">Endonuclease</keyword>
<dbReference type="Gene3D" id="3.60.10.10">
    <property type="entry name" value="Endonuclease/exonuclease/phosphatase"/>
    <property type="match status" value="1"/>
</dbReference>
<dbReference type="EMBL" id="CP007511">
    <property type="protein sequence ID" value="AJE15264.1"/>
    <property type="molecule type" value="Genomic_DNA"/>
</dbReference>
<dbReference type="KEGG" id="pbm:CL52_09470"/>
<name>A0A8D3Y0V6_9GAMM</name>
<dbReference type="EMBL" id="FNHO01000003">
    <property type="protein sequence ID" value="SDM26223.1"/>
    <property type="molecule type" value="Genomic_DNA"/>
</dbReference>
<dbReference type="InterPro" id="IPR036691">
    <property type="entry name" value="Endo/exonu/phosph_ase_sf"/>
</dbReference>
<reference evidence="4" key="1">
    <citation type="submission" date="2014-03" db="EMBL/GenBank/DDBJ databases">
        <title>Complete genome of Pseudomonas balearica DSM 6083T, a sewage water isolate from an enrichment with 2-methylnaphthalene.</title>
        <authorList>
            <person name="Salva-Serra F."/>
            <person name="Jaen-Luchoro D."/>
            <person name="Busquets A."/>
            <person name="Pena A."/>
            <person name="Gomila M."/>
            <person name="Bosch R."/>
            <person name="Nogales B."/>
            <person name="Garcia-Valdes E."/>
            <person name="Lalucat J."/>
            <person name="Bennasar A."/>
        </authorList>
    </citation>
    <scope>NUCLEOTIDE SEQUENCE [LARGE SCALE GENOMIC DNA]</scope>
    <source>
        <strain evidence="4">DSM 6083</strain>
    </source>
</reference>
<keyword evidence="3" id="KW-0540">Nuclease</keyword>
<dbReference type="Pfam" id="PF03372">
    <property type="entry name" value="Exo_endo_phos"/>
    <property type="match status" value="1"/>
</dbReference>
<proteinExistence type="predicted"/>
<dbReference type="InterPro" id="IPR005135">
    <property type="entry name" value="Endo/exonuclease/phosphatase"/>
</dbReference>
<dbReference type="PANTHER" id="PTHR14859:SF1">
    <property type="entry name" value="PGAP2-INTERACTING PROTEIN"/>
    <property type="match status" value="1"/>
</dbReference>
<dbReference type="AlphaFoldDB" id="A0A8D3Y0V6"/>
<dbReference type="GeneID" id="77260143"/>
<dbReference type="RefSeq" id="WP_041105598.1">
    <property type="nucleotide sequence ID" value="NZ_CP007511.1"/>
</dbReference>